<feature type="transmembrane region" description="Helical" evidence="6">
    <location>
        <begin position="72"/>
        <end position="93"/>
    </location>
</feature>
<evidence type="ECO:0000313" key="8">
    <source>
        <dbReference type="Proteomes" id="UP001241571"/>
    </source>
</evidence>
<comment type="subcellular location">
    <subcellularLocation>
        <location evidence="1">Membrane</location>
        <topology evidence="1">Multi-pass membrane protein</topology>
    </subcellularLocation>
</comment>
<dbReference type="RefSeq" id="WP_285905937.1">
    <property type="nucleotide sequence ID" value="NZ_JASUBC010000002.1"/>
</dbReference>
<dbReference type="NCBIfam" id="TIGR01593">
    <property type="entry name" value="holin_tox_secr"/>
    <property type="match status" value="1"/>
</dbReference>
<dbReference type="Proteomes" id="UP001241571">
    <property type="component" value="Unassembled WGS sequence"/>
</dbReference>
<keyword evidence="3 6" id="KW-1133">Transmembrane helix</keyword>
<dbReference type="AlphaFoldDB" id="A0ABD4ZT19"/>
<feature type="transmembrane region" description="Helical" evidence="6">
    <location>
        <begin position="33"/>
        <end position="51"/>
    </location>
</feature>
<gene>
    <name evidence="7" type="ORF">QRX88_08655</name>
</gene>
<protein>
    <submittedName>
        <fullName evidence="7">Phage holin family protein</fullName>
    </submittedName>
</protein>
<sequence length="154" mass="16224">MLAKLLSSTGFTVGTTFIGGALAVIFGTWLPLMTAVLILQGADILTGVLVGRKKKEISSTPFFDGLKKKVGMWILVILANVLDTTFLGGVPVLKSAVCTFLLAGEGLSLIENVGLLGAPIPPFITDYLEKLRDDSAISVDASQLNTKENKGEDA</sequence>
<dbReference type="Pfam" id="PF05105">
    <property type="entry name" value="Phage_holin_4_1"/>
    <property type="match status" value="1"/>
</dbReference>
<reference evidence="7 8" key="1">
    <citation type="submission" date="2023-06" db="EMBL/GenBank/DDBJ databases">
        <title>Acute promotion of culturable opportunistic pathogens and persistent increase of antibiotic resistance following antibiotic exposure in mouse gut microbiota.</title>
        <authorList>
            <person name="Li L."/>
            <person name="Wang B."/>
            <person name="Sun Y."/>
            <person name="Wang M."/>
            <person name="Xu H."/>
        </authorList>
    </citation>
    <scope>NUCLEOTIDE SEQUENCE [LARGE SCALE GENOMIC DNA]</scope>
    <source>
        <strain evidence="7 8">CRI2_2</strain>
    </source>
</reference>
<evidence type="ECO:0000256" key="6">
    <source>
        <dbReference type="SAM" id="Phobius"/>
    </source>
</evidence>
<organism evidence="7 8">
    <name type="scientific">Enterococcus gallinarum</name>
    <dbReference type="NCBI Taxonomy" id="1353"/>
    <lineage>
        <taxon>Bacteria</taxon>
        <taxon>Bacillati</taxon>
        <taxon>Bacillota</taxon>
        <taxon>Bacilli</taxon>
        <taxon>Lactobacillales</taxon>
        <taxon>Enterococcaceae</taxon>
        <taxon>Enterococcus</taxon>
    </lineage>
</organism>
<dbReference type="EMBL" id="JASUBT010000005">
    <property type="protein sequence ID" value="MDL4935781.1"/>
    <property type="molecule type" value="Genomic_DNA"/>
</dbReference>
<comment type="caution">
    <text evidence="7">The sequence shown here is derived from an EMBL/GenBank/DDBJ whole genome shotgun (WGS) entry which is preliminary data.</text>
</comment>
<dbReference type="GO" id="GO:0016020">
    <property type="term" value="C:membrane"/>
    <property type="evidence" value="ECO:0007669"/>
    <property type="project" value="UniProtKB-SubCell"/>
</dbReference>
<evidence type="ECO:0000256" key="4">
    <source>
        <dbReference type="ARBA" id="ARBA00023136"/>
    </source>
</evidence>
<comment type="similarity">
    <text evidence="5">Belongs to the bacteriophage holin family. Cp-1 holin subfamily.</text>
</comment>
<accession>A0ABD4ZT19</accession>
<evidence type="ECO:0000256" key="5">
    <source>
        <dbReference type="ARBA" id="ARBA00023600"/>
    </source>
</evidence>
<dbReference type="InterPro" id="IPR006480">
    <property type="entry name" value="Phage_holin_4_1"/>
</dbReference>
<keyword evidence="4 6" id="KW-0472">Membrane</keyword>
<evidence type="ECO:0000256" key="3">
    <source>
        <dbReference type="ARBA" id="ARBA00022989"/>
    </source>
</evidence>
<proteinExistence type="inferred from homology"/>
<name>A0ABD4ZT19_ENTGA</name>
<evidence type="ECO:0000313" key="7">
    <source>
        <dbReference type="EMBL" id="MDL4935781.1"/>
    </source>
</evidence>
<evidence type="ECO:0000256" key="2">
    <source>
        <dbReference type="ARBA" id="ARBA00022692"/>
    </source>
</evidence>
<evidence type="ECO:0000256" key="1">
    <source>
        <dbReference type="ARBA" id="ARBA00004141"/>
    </source>
</evidence>
<keyword evidence="2 6" id="KW-0812">Transmembrane</keyword>